<geneLocation type="plasmid" evidence="2 3">
    <name>pMAQU01</name>
</geneLocation>
<protein>
    <submittedName>
        <fullName evidence="2">Uncharacterized protein</fullName>
    </submittedName>
</protein>
<organism evidence="2 3">
    <name type="scientific">Marinobacter nauticus (strain ATCC 700491 / DSM 11845 / VT8)</name>
    <name type="common">Marinobacter aquaeolei</name>
    <dbReference type="NCBI Taxonomy" id="351348"/>
    <lineage>
        <taxon>Bacteria</taxon>
        <taxon>Pseudomonadati</taxon>
        <taxon>Pseudomonadota</taxon>
        <taxon>Gammaproteobacteria</taxon>
        <taxon>Pseudomonadales</taxon>
        <taxon>Marinobacteraceae</taxon>
        <taxon>Marinobacter</taxon>
    </lineage>
</organism>
<dbReference type="Proteomes" id="UP000000998">
    <property type="component" value="Plasmid pMAQU01"/>
</dbReference>
<evidence type="ECO:0000313" key="3">
    <source>
        <dbReference type="Proteomes" id="UP000000998"/>
    </source>
</evidence>
<name>A1U7V0_MARN8</name>
<reference evidence="3" key="1">
    <citation type="journal article" date="2011" name="Appl. Environ. Microbiol.">
        <title>Genomic potential of Marinobacter aquaeolei, a biogeochemical 'opportunitroph'.</title>
        <authorList>
            <person name="Singer E."/>
            <person name="Webb E.A."/>
            <person name="Nelson W.C."/>
            <person name="Heidelberg J.F."/>
            <person name="Ivanova N."/>
            <person name="Pati A."/>
            <person name="Edwards K.J."/>
        </authorList>
    </citation>
    <scope>NUCLEOTIDE SEQUENCE [LARGE SCALE GENOMIC DNA]</scope>
    <source>
        <strain evidence="3">ATCC 700491 / DSM 11845 / VT8</strain>
    </source>
</reference>
<proteinExistence type="predicted"/>
<sequence length="130" mass="14987">MAVTSSNFSVKRYPHPMHRGTLTGDSKTGPRNHSFALNQSRFAGSMAGFTMLLLARFAADDFSPPLQQRPAQLSVNASQEYTHIEMFAFRYGHCRCTRELCNEVPEAFFKRFRFPTHSHERKIIQICRFL</sequence>
<evidence type="ECO:0000313" key="2">
    <source>
        <dbReference type="EMBL" id="ABM21069.1"/>
    </source>
</evidence>
<dbReference type="EMBL" id="CP000515">
    <property type="protein sequence ID" value="ABM21069.1"/>
    <property type="molecule type" value="Genomic_DNA"/>
</dbReference>
<keyword evidence="2" id="KW-0614">Plasmid</keyword>
<dbReference type="KEGG" id="maq:Maqu_4218"/>
<gene>
    <name evidence="2" type="ordered locus">Maqu_4218</name>
</gene>
<accession>A1U7V0</accession>
<dbReference type="AlphaFoldDB" id="A1U7V0"/>
<feature type="region of interest" description="Disordered" evidence="1">
    <location>
        <begin position="1"/>
        <end position="31"/>
    </location>
</feature>
<dbReference type="HOGENOM" id="CLU_1935500_0_0_6"/>
<evidence type="ECO:0000256" key="1">
    <source>
        <dbReference type="SAM" id="MobiDB-lite"/>
    </source>
</evidence>